<organism evidence="1 2">
    <name type="scientific">Bacillus subtilis</name>
    <dbReference type="NCBI Taxonomy" id="1423"/>
    <lineage>
        <taxon>Bacteria</taxon>
        <taxon>Bacillati</taxon>
        <taxon>Bacillota</taxon>
        <taxon>Bacilli</taxon>
        <taxon>Bacillales</taxon>
        <taxon>Bacillaceae</taxon>
        <taxon>Bacillus</taxon>
    </lineage>
</organism>
<evidence type="ECO:0000313" key="1">
    <source>
        <dbReference type="EMBL" id="MBO3794363.1"/>
    </source>
</evidence>
<dbReference type="RefSeq" id="WP_163190059.1">
    <property type="nucleotide sequence ID" value="NZ_JAGFPW010000005.1"/>
</dbReference>
<dbReference type="Proteomes" id="UP000665181">
    <property type="component" value="Unassembled WGS sequence"/>
</dbReference>
<dbReference type="EMBL" id="JAGFPW010000005">
    <property type="protein sequence ID" value="MBO3794363.1"/>
    <property type="molecule type" value="Genomic_DNA"/>
</dbReference>
<dbReference type="SUPFAM" id="SSF159006">
    <property type="entry name" value="YopX-like"/>
    <property type="match status" value="1"/>
</dbReference>
<reference evidence="1" key="1">
    <citation type="submission" date="2021-03" db="EMBL/GenBank/DDBJ databases">
        <title>Isolation of Bacillus subtilis from fermented food sample.</title>
        <authorList>
            <person name="Lakshmanan V."/>
            <person name="Athira K."/>
            <person name="Rajagopal K."/>
        </authorList>
    </citation>
    <scope>NUCLEOTIDE SEQUENCE</scope>
    <source>
        <strain evidence="1">S1</strain>
    </source>
</reference>
<name>A0A8I1WFW1_BACIU</name>
<evidence type="ECO:0000313" key="2">
    <source>
        <dbReference type="Proteomes" id="UP000665181"/>
    </source>
</evidence>
<protein>
    <submittedName>
        <fullName evidence="1">Uncharacterized protein</fullName>
    </submittedName>
</protein>
<gene>
    <name evidence="1" type="ORF">J5227_08570</name>
</gene>
<dbReference type="AlphaFoldDB" id="A0A8I1WFW1"/>
<comment type="caution">
    <text evidence="1">The sequence shown here is derived from an EMBL/GenBank/DDBJ whole genome shotgun (WGS) entry which is preliminary data.</text>
</comment>
<proteinExistence type="predicted"/>
<sequence length="63" mass="7522">MKKIITDRNGKTVYEDDLIKFKRSERIYKVINKNGHMGCYENGEFIPLCKILRNFEIVKRTGR</sequence>
<accession>A0A8I1WFW1</accession>